<sequence>MLSITAAAQQCKLPRDTLLNAVRAGRLKAARDRHGVLRIEEQALLEFCTVPAAPEAQRPDEVLTHLRVMSSDRLSLVLAQQRRLLHQAERMA</sequence>
<dbReference type="Pfam" id="PF12728">
    <property type="entry name" value="HTH_17"/>
    <property type="match status" value="1"/>
</dbReference>
<comment type="caution">
    <text evidence="2">The sequence shown here is derived from an EMBL/GenBank/DDBJ whole genome shotgun (WGS) entry which is preliminary data.</text>
</comment>
<name>A0A9X0UFG7_9PROT</name>
<gene>
    <name evidence="2" type="ORF">H7965_27195</name>
</gene>
<feature type="domain" description="Helix-turn-helix" evidence="1">
    <location>
        <begin position="1"/>
        <end position="47"/>
    </location>
</feature>
<dbReference type="Proteomes" id="UP000600101">
    <property type="component" value="Unassembled WGS sequence"/>
</dbReference>
<reference evidence="2" key="1">
    <citation type="submission" date="2020-08" db="EMBL/GenBank/DDBJ databases">
        <authorList>
            <person name="Hu Y."/>
            <person name="Nguyen S.V."/>
            <person name="Li F."/>
            <person name="Fanning S."/>
        </authorList>
    </citation>
    <scope>NUCLEOTIDE SEQUENCE</scope>
    <source>
        <strain evidence="2">SYSU D8009</strain>
    </source>
</reference>
<dbReference type="RefSeq" id="WP_186773679.1">
    <property type="nucleotide sequence ID" value="NZ_JACOMF010000095.1"/>
</dbReference>
<dbReference type="AlphaFoldDB" id="A0A9X0UFG7"/>
<evidence type="ECO:0000313" key="2">
    <source>
        <dbReference type="EMBL" id="MBC4018939.1"/>
    </source>
</evidence>
<dbReference type="EMBL" id="JACOMF010000095">
    <property type="protein sequence ID" value="MBC4018939.1"/>
    <property type="molecule type" value="Genomic_DNA"/>
</dbReference>
<protein>
    <recommendedName>
        <fullName evidence="1">Helix-turn-helix domain-containing protein</fullName>
    </recommendedName>
</protein>
<dbReference type="InterPro" id="IPR041657">
    <property type="entry name" value="HTH_17"/>
</dbReference>
<evidence type="ECO:0000313" key="3">
    <source>
        <dbReference type="Proteomes" id="UP000600101"/>
    </source>
</evidence>
<organism evidence="2 3">
    <name type="scientific">Siccirubricoccus deserti</name>
    <dbReference type="NCBI Taxonomy" id="2013562"/>
    <lineage>
        <taxon>Bacteria</taxon>
        <taxon>Pseudomonadati</taxon>
        <taxon>Pseudomonadota</taxon>
        <taxon>Alphaproteobacteria</taxon>
        <taxon>Acetobacterales</taxon>
        <taxon>Roseomonadaceae</taxon>
        <taxon>Siccirubricoccus</taxon>
    </lineage>
</organism>
<accession>A0A9X0UFG7</accession>
<evidence type="ECO:0000259" key="1">
    <source>
        <dbReference type="Pfam" id="PF12728"/>
    </source>
</evidence>
<keyword evidence="3" id="KW-1185">Reference proteome</keyword>
<proteinExistence type="predicted"/>